<dbReference type="GO" id="GO:0005634">
    <property type="term" value="C:nucleus"/>
    <property type="evidence" value="ECO:0007669"/>
    <property type="project" value="TreeGrafter"/>
</dbReference>
<organism evidence="4 5">
    <name type="scientific">Morella rubra</name>
    <name type="common">Chinese bayberry</name>
    <dbReference type="NCBI Taxonomy" id="262757"/>
    <lineage>
        <taxon>Eukaryota</taxon>
        <taxon>Viridiplantae</taxon>
        <taxon>Streptophyta</taxon>
        <taxon>Embryophyta</taxon>
        <taxon>Tracheophyta</taxon>
        <taxon>Spermatophyta</taxon>
        <taxon>Magnoliopsida</taxon>
        <taxon>eudicotyledons</taxon>
        <taxon>Gunneridae</taxon>
        <taxon>Pentapetalae</taxon>
        <taxon>rosids</taxon>
        <taxon>fabids</taxon>
        <taxon>Fagales</taxon>
        <taxon>Myricaceae</taxon>
        <taxon>Morella</taxon>
    </lineage>
</organism>
<evidence type="ECO:0000313" key="4">
    <source>
        <dbReference type="EMBL" id="KAB1221993.1"/>
    </source>
</evidence>
<proteinExistence type="inferred from homology"/>
<protein>
    <submittedName>
        <fullName evidence="4">Apoptosis inhibitor 5</fullName>
    </submittedName>
</protein>
<dbReference type="GO" id="GO:0043067">
    <property type="term" value="P:regulation of programmed cell death"/>
    <property type="evidence" value="ECO:0007669"/>
    <property type="project" value="TreeGrafter"/>
</dbReference>
<name>A0A6A1WAT4_9ROSI</name>
<dbReference type="InterPro" id="IPR008383">
    <property type="entry name" value="API5"/>
</dbReference>
<sequence>MSDSSAADDSKHIEELYHYVECLSEATDKSQNVKDYQGIIDTAKSSIKAKQLAAQFIPRFFKFFPTLSGPAIDTHLDLIEEEELGVRVQAIRGLPLFCKDTPEHIAKIVDILVQLLAAEEFVERDAVHKALMSLLTQDVKASLTALFKHIGSVDEPSTDEVIREKVLSFIRDKVFPIKAELLKPQEEMERHITDLIKKSLEDVTGAEFRMFMDFLKSLGIFGEKAPPERMKELIGIIEGQADLDAQFNVSDADHIDRLISCLYMALPFVVRGASSSKFLNYLNKHIIPVFDKVILPFSCLELLDLEEQPGEKKYCSVPLMLICDSVTSLTALFKHIGSVDEPSTDEVIREKVLSFIRDKVFPIKAELLKPQEEMERHITDLIKKSLEDVTGAEFRMFMDFLKSLGIFGEKAPPERMKELIGIIEGQADLDAQFNVSDADHIDRLISCLYMALPFVVRGASSSKFLNYLNKHIIPVFDKVILPFSCLELLPEERKLDMLKALAEVSPCTTTQDSRQILPNVVQLLKKYMPRRKTGEEMNFTYVECLLYTFHHLAHKVPNATNSLCGYKIVTGQPSDRLGEDFSDIYKELSNVEELTRATMKKLTQGMAEQNKAMAAAKSDEAKDTIRTQKQNTTTGLRTCNNILAMTKPLHSKTPSFIGDKSINLSWKEATKPSVPVATVTTGGKRPATKANGSSNVTSKRGRGAGGLQNQLVNRALEGLSHGGRSGTRGRGRGWGGRGRGRGYR</sequence>
<comment type="similarity">
    <text evidence="1">Belongs to the API5 family.</text>
</comment>
<keyword evidence="2" id="KW-0053">Apoptosis</keyword>
<evidence type="ECO:0000313" key="5">
    <source>
        <dbReference type="Proteomes" id="UP000516437"/>
    </source>
</evidence>
<reference evidence="4 5" key="1">
    <citation type="journal article" date="2019" name="Plant Biotechnol. J.">
        <title>The red bayberry genome and genetic basis of sex determination.</title>
        <authorList>
            <person name="Jia H.M."/>
            <person name="Jia H.J."/>
            <person name="Cai Q.L."/>
            <person name="Wang Y."/>
            <person name="Zhao H.B."/>
            <person name="Yang W.F."/>
            <person name="Wang G.Y."/>
            <person name="Li Y.H."/>
            <person name="Zhan D.L."/>
            <person name="Shen Y.T."/>
            <person name="Niu Q.F."/>
            <person name="Chang L."/>
            <person name="Qiu J."/>
            <person name="Zhao L."/>
            <person name="Xie H.B."/>
            <person name="Fu W.Y."/>
            <person name="Jin J."/>
            <person name="Li X.W."/>
            <person name="Jiao Y."/>
            <person name="Zhou C.C."/>
            <person name="Tu T."/>
            <person name="Chai C.Y."/>
            <person name="Gao J.L."/>
            <person name="Fan L.J."/>
            <person name="van de Weg E."/>
            <person name="Wang J.Y."/>
            <person name="Gao Z.S."/>
        </authorList>
    </citation>
    <scope>NUCLEOTIDE SEQUENCE [LARGE SCALE GENOMIC DNA]</scope>
    <source>
        <tissue evidence="4">Leaves</tissue>
    </source>
</reference>
<dbReference type="Pfam" id="PF05918">
    <property type="entry name" value="API5"/>
    <property type="match status" value="2"/>
</dbReference>
<dbReference type="PANTHER" id="PTHR12758">
    <property type="entry name" value="APOPTOSIS INHIBITOR 5-RELATED"/>
    <property type="match status" value="1"/>
</dbReference>
<dbReference type="GO" id="GO:0003729">
    <property type="term" value="F:mRNA binding"/>
    <property type="evidence" value="ECO:0007669"/>
    <property type="project" value="TreeGrafter"/>
</dbReference>
<dbReference type="EMBL" id="RXIC02000020">
    <property type="protein sequence ID" value="KAB1221993.1"/>
    <property type="molecule type" value="Genomic_DNA"/>
</dbReference>
<comment type="caution">
    <text evidence="4">The sequence shown here is derived from an EMBL/GenBank/DDBJ whole genome shotgun (WGS) entry which is preliminary data.</text>
</comment>
<gene>
    <name evidence="4" type="ORF">CJ030_MR2G018485</name>
</gene>
<feature type="compositionally biased region" description="Gly residues" evidence="3">
    <location>
        <begin position="720"/>
        <end position="737"/>
    </location>
</feature>
<evidence type="ECO:0000256" key="3">
    <source>
        <dbReference type="SAM" id="MobiDB-lite"/>
    </source>
</evidence>
<evidence type="ECO:0000256" key="1">
    <source>
        <dbReference type="ARBA" id="ARBA00009515"/>
    </source>
</evidence>
<feature type="region of interest" description="Disordered" evidence="3">
    <location>
        <begin position="674"/>
        <end position="744"/>
    </location>
</feature>
<dbReference type="InterPro" id="IPR016024">
    <property type="entry name" value="ARM-type_fold"/>
</dbReference>
<dbReference type="Proteomes" id="UP000516437">
    <property type="component" value="Chromosome 2"/>
</dbReference>
<dbReference type="AlphaFoldDB" id="A0A6A1WAT4"/>
<dbReference type="OrthoDB" id="19224at2759"/>
<evidence type="ECO:0000256" key="2">
    <source>
        <dbReference type="ARBA" id="ARBA00022703"/>
    </source>
</evidence>
<dbReference type="SUPFAM" id="SSF48371">
    <property type="entry name" value="ARM repeat"/>
    <property type="match status" value="1"/>
</dbReference>
<accession>A0A6A1WAT4</accession>
<dbReference type="PANTHER" id="PTHR12758:SF19">
    <property type="entry name" value="APOPTOSIS INHIBITOR 5"/>
    <property type="match status" value="1"/>
</dbReference>
<keyword evidence="5" id="KW-1185">Reference proteome</keyword>